<dbReference type="AlphaFoldDB" id="A0A8T2ADT0"/>
<reference evidence="2 3" key="1">
    <citation type="submission" date="2020-12" db="EMBL/GenBank/DDBJ databases">
        <title>Concerted genomic and epigenomic changes stabilize Arabidopsis allopolyploids.</title>
        <authorList>
            <person name="Chen Z."/>
        </authorList>
    </citation>
    <scope>NUCLEOTIDE SEQUENCE [LARGE SCALE GENOMIC DNA]</scope>
    <source>
        <strain evidence="2">As9502</strain>
        <tissue evidence="2">Leaf</tissue>
    </source>
</reference>
<name>A0A8T2ADT0_ARASU</name>
<evidence type="ECO:0000313" key="2">
    <source>
        <dbReference type="EMBL" id="KAG7571711.1"/>
    </source>
</evidence>
<dbReference type="InterPro" id="IPR002156">
    <property type="entry name" value="RNaseH_domain"/>
</dbReference>
<dbReference type="GO" id="GO:0003676">
    <property type="term" value="F:nucleic acid binding"/>
    <property type="evidence" value="ECO:0007669"/>
    <property type="project" value="InterPro"/>
</dbReference>
<feature type="domain" description="RNase H type-1" evidence="1">
    <location>
        <begin position="117"/>
        <end position="196"/>
    </location>
</feature>
<dbReference type="Proteomes" id="UP000694251">
    <property type="component" value="Chromosome 9"/>
</dbReference>
<protein>
    <submittedName>
        <fullName evidence="2">Ribonuclease H domain</fullName>
    </submittedName>
</protein>
<evidence type="ECO:0000259" key="1">
    <source>
        <dbReference type="Pfam" id="PF13456"/>
    </source>
</evidence>
<dbReference type="InterPro" id="IPR052929">
    <property type="entry name" value="RNase_H-like_EbsB-rel"/>
</dbReference>
<dbReference type="OrthoDB" id="1111331at2759"/>
<dbReference type="EMBL" id="JAEFBJ010000009">
    <property type="protein sequence ID" value="KAG7571711.1"/>
    <property type="molecule type" value="Genomic_DNA"/>
</dbReference>
<gene>
    <name evidence="2" type="ORF">ISN44_As09g001300</name>
</gene>
<proteinExistence type="predicted"/>
<dbReference type="PANTHER" id="PTHR47074">
    <property type="entry name" value="BNAC02G40300D PROTEIN"/>
    <property type="match status" value="1"/>
</dbReference>
<evidence type="ECO:0000313" key="3">
    <source>
        <dbReference type="Proteomes" id="UP000694251"/>
    </source>
</evidence>
<accession>A0A8T2ADT0</accession>
<dbReference type="GO" id="GO:0004523">
    <property type="term" value="F:RNA-DNA hybrid ribonuclease activity"/>
    <property type="evidence" value="ECO:0007669"/>
    <property type="project" value="InterPro"/>
</dbReference>
<dbReference type="Pfam" id="PF13456">
    <property type="entry name" value="RVT_3"/>
    <property type="match status" value="1"/>
</dbReference>
<dbReference type="PANTHER" id="PTHR47074:SF53">
    <property type="entry name" value="REVERSE TRANSCRIPTASE-LIKE PROTEIN"/>
    <property type="match status" value="1"/>
</dbReference>
<comment type="caution">
    <text evidence="2">The sequence shown here is derived from an EMBL/GenBank/DDBJ whole genome shotgun (WGS) entry which is preliminary data.</text>
</comment>
<sequence length="256" mass="29432">MVWAMAEIPSPENGFEGHSLYHNFFFVLMLAKNPLVHLDIRRSIPWIIWLLWKNRNNLVFEGMVFHVTAMVSKVREDSASWFLAQQVDKEAEVRETKQLGLLKKPWKPPDKPWLKCNLAASWDKRKRLVGGAWVLRNSEGLVLLHSRRAFSPCSSKADAELQVWLWAIESMSSLKVKRVCFAVEATDLLNAACRPTAWPSFKFQAEIISSALFKDRRHSIMSHDGAFGSMVIVQRSSPLTFSTTEKTEKVKYHVMM</sequence>
<organism evidence="2 3">
    <name type="scientific">Arabidopsis suecica</name>
    <name type="common">Swedish thale-cress</name>
    <name type="synonym">Cardaminopsis suecica</name>
    <dbReference type="NCBI Taxonomy" id="45249"/>
    <lineage>
        <taxon>Eukaryota</taxon>
        <taxon>Viridiplantae</taxon>
        <taxon>Streptophyta</taxon>
        <taxon>Embryophyta</taxon>
        <taxon>Tracheophyta</taxon>
        <taxon>Spermatophyta</taxon>
        <taxon>Magnoliopsida</taxon>
        <taxon>eudicotyledons</taxon>
        <taxon>Gunneridae</taxon>
        <taxon>Pentapetalae</taxon>
        <taxon>rosids</taxon>
        <taxon>malvids</taxon>
        <taxon>Brassicales</taxon>
        <taxon>Brassicaceae</taxon>
        <taxon>Camelineae</taxon>
        <taxon>Arabidopsis</taxon>
    </lineage>
</organism>
<keyword evidence="3" id="KW-1185">Reference proteome</keyword>